<dbReference type="InterPro" id="IPR004115">
    <property type="entry name" value="GAD-like_sf"/>
</dbReference>
<dbReference type="NCBIfam" id="NF001750">
    <property type="entry name" value="PRK00476.1"/>
    <property type="match status" value="1"/>
</dbReference>
<gene>
    <name evidence="7 9" type="primary">aspS</name>
    <name evidence="9" type="ORF">HYX28_11120</name>
</gene>
<dbReference type="InterPro" id="IPR004365">
    <property type="entry name" value="NA-bd_OB_tRNA"/>
</dbReference>
<proteinExistence type="inferred from homology"/>
<dbReference type="GO" id="GO:0005737">
    <property type="term" value="C:cytoplasm"/>
    <property type="evidence" value="ECO:0007669"/>
    <property type="project" value="UniProtKB-SubCell"/>
</dbReference>
<dbReference type="InterPro" id="IPR006195">
    <property type="entry name" value="aa-tRNA-synth_II"/>
</dbReference>
<keyword evidence="3 7" id="KW-0547">Nucleotide-binding</keyword>
<feature type="domain" description="Aminoacyl-transfer RNA synthetases class-II family profile" evidence="8">
    <location>
        <begin position="149"/>
        <end position="572"/>
    </location>
</feature>
<evidence type="ECO:0000256" key="3">
    <source>
        <dbReference type="ARBA" id="ARBA00022741"/>
    </source>
</evidence>
<feature type="binding site" evidence="7">
    <location>
        <position position="501"/>
    </location>
    <ligand>
        <name>ATP</name>
        <dbReference type="ChEBI" id="CHEBI:30616"/>
    </ligand>
</feature>
<dbReference type="PANTHER" id="PTHR22594:SF5">
    <property type="entry name" value="ASPARTATE--TRNA LIGASE, MITOCHONDRIAL"/>
    <property type="match status" value="1"/>
</dbReference>
<evidence type="ECO:0000259" key="8">
    <source>
        <dbReference type="PROSITE" id="PS50862"/>
    </source>
</evidence>
<feature type="binding site" evidence="7">
    <location>
        <begin position="228"/>
        <end position="230"/>
    </location>
    <ligand>
        <name>ATP</name>
        <dbReference type="ChEBI" id="CHEBI:30616"/>
    </ligand>
</feature>
<dbReference type="EC" id="6.1.1.23" evidence="7"/>
<dbReference type="InterPro" id="IPR004364">
    <property type="entry name" value="Aa-tRNA-synt_II"/>
</dbReference>
<dbReference type="GO" id="GO:0005524">
    <property type="term" value="F:ATP binding"/>
    <property type="evidence" value="ECO:0007669"/>
    <property type="project" value="UniProtKB-UniRule"/>
</dbReference>
<feature type="binding site" evidence="7">
    <location>
        <begin position="553"/>
        <end position="556"/>
    </location>
    <ligand>
        <name>ATP</name>
        <dbReference type="ChEBI" id="CHEBI:30616"/>
    </ligand>
</feature>
<comment type="subcellular location">
    <subcellularLocation>
        <location evidence="7">Cytoplasm</location>
    </subcellularLocation>
</comment>
<feature type="binding site" evidence="7">
    <location>
        <position position="465"/>
    </location>
    <ligand>
        <name>L-aspartate</name>
        <dbReference type="ChEBI" id="CHEBI:29991"/>
    </ligand>
</feature>
<feature type="binding site" evidence="7">
    <location>
        <position position="237"/>
    </location>
    <ligand>
        <name>ATP</name>
        <dbReference type="ChEBI" id="CHEBI:30616"/>
    </ligand>
</feature>
<feature type="binding site" evidence="7">
    <location>
        <position position="228"/>
    </location>
    <ligand>
        <name>L-aspartate</name>
        <dbReference type="ChEBI" id="CHEBI:29991"/>
    </ligand>
</feature>
<dbReference type="InterPro" id="IPR012340">
    <property type="entry name" value="NA-bd_OB-fold"/>
</dbReference>
<dbReference type="PRINTS" id="PR01042">
    <property type="entry name" value="TRNASYNTHASP"/>
</dbReference>
<keyword evidence="6 7" id="KW-0030">Aminoacyl-tRNA synthetase</keyword>
<dbReference type="EMBL" id="JACPNR010000014">
    <property type="protein sequence ID" value="MBI2679321.1"/>
    <property type="molecule type" value="Genomic_DNA"/>
</dbReference>
<evidence type="ECO:0000256" key="7">
    <source>
        <dbReference type="HAMAP-Rule" id="MF_00044"/>
    </source>
</evidence>
<feature type="region of interest" description="Aspartate" evidence="7">
    <location>
        <begin position="206"/>
        <end position="209"/>
    </location>
</feature>
<dbReference type="Proteomes" id="UP000779809">
    <property type="component" value="Unassembled WGS sequence"/>
</dbReference>
<comment type="caution">
    <text evidence="7">Lacks conserved residue(s) required for the propagation of feature annotation.</text>
</comment>
<dbReference type="NCBIfam" id="TIGR00459">
    <property type="entry name" value="aspS_bact"/>
    <property type="match status" value="1"/>
</dbReference>
<keyword evidence="5 7" id="KW-0648">Protein biosynthesis</keyword>
<dbReference type="CDD" id="cd00777">
    <property type="entry name" value="AspRS_core"/>
    <property type="match status" value="1"/>
</dbReference>
<dbReference type="GO" id="GO:0006422">
    <property type="term" value="P:aspartyl-tRNA aminoacylation"/>
    <property type="evidence" value="ECO:0007669"/>
    <property type="project" value="UniProtKB-UniRule"/>
</dbReference>
<sequence>MQLDYLGDLRRTHPCGALRVSDAGKTVTLMGWVNRRRDHGNLIFIDLRDRTGITQIVFDTDQKDVLEKASQLRHEYVIAVTGVVKVREGEMVNRKVPTGEIELAVSELRLLNEAKTPPFSPADTTLPNEEVRLKYRYLDLRRPEMQHNIELRHKVALAIRNHLSERGFFEIETPFLTRSTPEGARDFLVPSRVHHGSFYALPQSPQLFKQILMISGCEKYFQIVRCFRDEDLRADRQLEFTQIDLEMTYPQQEQVFEVVEGFVGAAWKAAGITLPPKFARMTYDQAMEQYGSDKPDLRLPGLVDVKSSFPADALTTLQLDPAMPFVAVRIPKVGELSRKERDDNKALFTKKPGPKLIDDLKRLEKSWPEAVTKIRELTKAAADDFIVLVGGAAGEAKSAAQTRVARMAVYAAAGNLRMELARKYAAKHGAFNGDLKDAASYKFLWVTDFPMFEWDEEAQRWNAAHHPFTSPHEQDMEKVLEDRDLDAVRALAYDIVLNGMELGSGSVRIHRQDVQRQIFRALGMTEEEAKQRFGFFLEALEYGTPPHGGIALGLDRIIMLLAGGESLREVIPFPKTAKAVDMMVDAPTPVEQPQEDQLELMAAFPGLGNHEWELATTADNLLKAGDAILGNATLPRQSKQELVLALLYAKAYDDSRATIRLAKSGYGLQASVLAVQVYEAALNSMIVGADNELAAVLLMTVNNDVKSLARALKYMDLNEEQRKMLEEAMAVQVIGSWPTLEERVARLPDVLRPKYEAFLPLYETYSQWQLSVLAGRVGGLTSKEWTVQLGRSNEAVAFALRVVVDYFSDVVRVVAGLFGKDPAPLEAWEKAATKVLQQV</sequence>
<evidence type="ECO:0000313" key="10">
    <source>
        <dbReference type="Proteomes" id="UP000779809"/>
    </source>
</evidence>
<feature type="binding site" evidence="7">
    <location>
        <position position="508"/>
    </location>
    <ligand>
        <name>L-aspartate</name>
        <dbReference type="ChEBI" id="CHEBI:29991"/>
    </ligand>
</feature>
<feature type="binding site" evidence="7">
    <location>
        <position position="182"/>
    </location>
    <ligand>
        <name>L-aspartate</name>
        <dbReference type="ChEBI" id="CHEBI:29991"/>
    </ligand>
</feature>
<evidence type="ECO:0000256" key="5">
    <source>
        <dbReference type="ARBA" id="ARBA00022917"/>
    </source>
</evidence>
<protein>
    <recommendedName>
        <fullName evidence="7">Aspartate--tRNA(Asp/Asn) ligase</fullName>
        <ecNumber evidence="7">6.1.1.23</ecNumber>
    </recommendedName>
    <alternativeName>
        <fullName evidence="7">Aspartyl-tRNA synthetase</fullName>
        <shortName evidence="7">AspRS</shortName>
    </alternativeName>
    <alternativeName>
        <fullName evidence="7">Non-discriminating aspartyl-tRNA synthetase</fullName>
        <shortName evidence="7">ND-AspRS</shortName>
    </alternativeName>
</protein>
<dbReference type="Gene3D" id="2.40.50.140">
    <property type="entry name" value="Nucleic acid-binding proteins"/>
    <property type="match status" value="1"/>
</dbReference>
<keyword evidence="4 7" id="KW-0067">ATP-binding</keyword>
<comment type="caution">
    <text evidence="9">The sequence shown here is derived from an EMBL/GenBank/DDBJ whole genome shotgun (WGS) entry which is preliminary data.</text>
</comment>
<dbReference type="Pfam" id="PF00152">
    <property type="entry name" value="tRNA-synt_2"/>
    <property type="match status" value="1"/>
</dbReference>
<keyword evidence="2 7" id="KW-0436">Ligase</keyword>
<dbReference type="Gene3D" id="3.30.930.10">
    <property type="entry name" value="Bira Bifunctional Protein, Domain 2"/>
    <property type="match status" value="1"/>
</dbReference>
<keyword evidence="7" id="KW-0963">Cytoplasm</keyword>
<feature type="site" description="Important for tRNA non-discrimination" evidence="7">
    <location>
        <position position="39"/>
    </location>
</feature>
<evidence type="ECO:0000256" key="6">
    <source>
        <dbReference type="ARBA" id="ARBA00023146"/>
    </source>
</evidence>
<name>A0A932AAS7_9BACT</name>
<dbReference type="CDD" id="cd04317">
    <property type="entry name" value="EcAspRS_like_N"/>
    <property type="match status" value="1"/>
</dbReference>
<dbReference type="SUPFAM" id="SSF50249">
    <property type="entry name" value="Nucleic acid-binding proteins"/>
    <property type="match status" value="1"/>
</dbReference>
<organism evidence="9 10">
    <name type="scientific">Candidatus Korobacter versatilis</name>
    <dbReference type="NCBI Taxonomy" id="658062"/>
    <lineage>
        <taxon>Bacteria</taxon>
        <taxon>Pseudomonadati</taxon>
        <taxon>Acidobacteriota</taxon>
        <taxon>Terriglobia</taxon>
        <taxon>Terriglobales</taxon>
        <taxon>Candidatus Korobacteraceae</taxon>
        <taxon>Candidatus Korobacter</taxon>
    </lineage>
</organism>
<dbReference type="SUPFAM" id="SSF55681">
    <property type="entry name" value="Class II aaRS and biotin synthetases"/>
    <property type="match status" value="1"/>
</dbReference>
<dbReference type="HAMAP" id="MF_00044">
    <property type="entry name" value="Asp_tRNA_synth_type1"/>
    <property type="match status" value="1"/>
</dbReference>
<dbReference type="GO" id="GO:0050560">
    <property type="term" value="F:aspartate-tRNA(Asn) ligase activity"/>
    <property type="evidence" value="ECO:0007669"/>
    <property type="project" value="UniProtKB-EC"/>
</dbReference>
<dbReference type="AlphaFoldDB" id="A0A932AAS7"/>
<comment type="similarity">
    <text evidence="1 7">Belongs to the class-II aminoacyl-tRNA synthetase family. Type 1 subfamily.</text>
</comment>
<dbReference type="InterPro" id="IPR002312">
    <property type="entry name" value="Asp/Asn-tRNA-synth_IIb"/>
</dbReference>
<evidence type="ECO:0000256" key="1">
    <source>
        <dbReference type="ARBA" id="ARBA00006303"/>
    </source>
</evidence>
<dbReference type="InterPro" id="IPR045864">
    <property type="entry name" value="aa-tRNA-synth_II/BPL/LPL"/>
</dbReference>
<dbReference type="Gene3D" id="3.30.1360.30">
    <property type="entry name" value="GAD-like domain"/>
    <property type="match status" value="1"/>
</dbReference>
<accession>A0A932AAS7</accession>
<dbReference type="InterPro" id="IPR004524">
    <property type="entry name" value="Asp-tRNA-ligase_1"/>
</dbReference>
<dbReference type="GO" id="GO:0004815">
    <property type="term" value="F:aspartate-tRNA ligase activity"/>
    <property type="evidence" value="ECO:0007669"/>
    <property type="project" value="UniProtKB-UniRule"/>
</dbReference>
<dbReference type="Pfam" id="PF01336">
    <property type="entry name" value="tRNA_anti-codon"/>
    <property type="match status" value="1"/>
</dbReference>
<comment type="subunit">
    <text evidence="7">Homodimer.</text>
</comment>
<evidence type="ECO:0000256" key="2">
    <source>
        <dbReference type="ARBA" id="ARBA00022598"/>
    </source>
</evidence>
<comment type="function">
    <text evidence="7">Aspartyl-tRNA synthetase with relaxed tRNA specificity since it is able to aspartylate not only its cognate tRNA(Asp) but also tRNA(Asn). Reaction proceeds in two steps: L-aspartate is first activated by ATP to form Asp-AMP and then transferred to the acceptor end of tRNA(Asp/Asn).</text>
</comment>
<dbReference type="GO" id="GO:0003676">
    <property type="term" value="F:nucleic acid binding"/>
    <property type="evidence" value="ECO:0007669"/>
    <property type="project" value="InterPro"/>
</dbReference>
<dbReference type="PROSITE" id="PS50862">
    <property type="entry name" value="AA_TRNA_LIGASE_II"/>
    <property type="match status" value="1"/>
</dbReference>
<dbReference type="PANTHER" id="PTHR22594">
    <property type="entry name" value="ASPARTYL/LYSYL-TRNA SYNTHETASE"/>
    <property type="match status" value="1"/>
</dbReference>
<evidence type="ECO:0000313" key="9">
    <source>
        <dbReference type="EMBL" id="MBI2679321.1"/>
    </source>
</evidence>
<dbReference type="InterPro" id="IPR047090">
    <property type="entry name" value="AspRS_core"/>
</dbReference>
<comment type="catalytic activity">
    <reaction evidence="7">
        <text>tRNA(Asx) + L-aspartate + ATP = L-aspartyl-tRNA(Asx) + AMP + diphosphate</text>
        <dbReference type="Rhea" id="RHEA:18349"/>
        <dbReference type="Rhea" id="RHEA-COMP:9710"/>
        <dbReference type="Rhea" id="RHEA-COMP:9711"/>
        <dbReference type="ChEBI" id="CHEBI:29991"/>
        <dbReference type="ChEBI" id="CHEBI:30616"/>
        <dbReference type="ChEBI" id="CHEBI:33019"/>
        <dbReference type="ChEBI" id="CHEBI:78442"/>
        <dbReference type="ChEBI" id="CHEBI:78516"/>
        <dbReference type="ChEBI" id="CHEBI:456215"/>
        <dbReference type="EC" id="6.1.1.23"/>
    </reaction>
</comment>
<dbReference type="InterPro" id="IPR047089">
    <property type="entry name" value="Asp-tRNA-ligase_1_N"/>
</dbReference>
<evidence type="ECO:0000256" key="4">
    <source>
        <dbReference type="ARBA" id="ARBA00022840"/>
    </source>
</evidence>
<reference evidence="9" key="1">
    <citation type="submission" date="2020-07" db="EMBL/GenBank/DDBJ databases">
        <title>Huge and variable diversity of episymbiotic CPR bacteria and DPANN archaea in groundwater ecosystems.</title>
        <authorList>
            <person name="He C.Y."/>
            <person name="Keren R."/>
            <person name="Whittaker M."/>
            <person name="Farag I.F."/>
            <person name="Doudna J."/>
            <person name="Cate J.H.D."/>
            <person name="Banfield J.F."/>
        </authorList>
    </citation>
    <scope>NUCLEOTIDE SEQUENCE</scope>
    <source>
        <strain evidence="9">NC_groundwater_580_Pr5_B-0.1um_64_19</strain>
    </source>
</reference>